<feature type="compositionally biased region" description="Acidic residues" evidence="1">
    <location>
        <begin position="89"/>
        <end position="110"/>
    </location>
</feature>
<sequence>MCIYVDHIRRCKICRKVYAFMFSERLCLTASRGAGCTEGPFNEKDSDLDTWNRREECGKHFSRDLKPLDADGNEISMWSAGGKKKNDDLDSEEDSDDDSSEESSEEDSDEAGGPSAAAAELNREQRKQEKKAKKEKAIARAKAQSIQVGDLPPSDSEDESSEDDVKMPANPNHSKASRNQAKAPVPSANVDEAAEGVKKLSVGGNPSRRERETIEAAAAKERYMRLHDAGKTDEAKADLARLKLVREKRQAEAARKQAEKEEREAQEAARKAEIDKKEAKKREAAMGPQKAKGKPKK</sequence>
<dbReference type="Proteomes" id="UP001174934">
    <property type="component" value="Unassembled WGS sequence"/>
</dbReference>
<dbReference type="GO" id="GO:0016301">
    <property type="term" value="F:kinase activity"/>
    <property type="evidence" value="ECO:0007669"/>
    <property type="project" value="UniProtKB-KW"/>
</dbReference>
<evidence type="ECO:0000313" key="3">
    <source>
        <dbReference type="EMBL" id="KAK0625352.1"/>
    </source>
</evidence>
<gene>
    <name evidence="3" type="ORF">B0T17DRAFT_617454</name>
</gene>
<dbReference type="InterPro" id="IPR019380">
    <property type="entry name" value="Casein_kinase_sb_PP28"/>
</dbReference>
<comment type="caution">
    <text evidence="3">The sequence shown here is derived from an EMBL/GenBank/DDBJ whole genome shotgun (WGS) entry which is preliminary data.</text>
</comment>
<feature type="compositionally biased region" description="Polar residues" evidence="1">
    <location>
        <begin position="171"/>
        <end position="180"/>
    </location>
</feature>
<dbReference type="InterPro" id="IPR039876">
    <property type="entry name" value="HAP28"/>
</dbReference>
<evidence type="ECO:0000313" key="4">
    <source>
        <dbReference type="Proteomes" id="UP001174934"/>
    </source>
</evidence>
<evidence type="ECO:0000259" key="2">
    <source>
        <dbReference type="Pfam" id="PF10252"/>
    </source>
</evidence>
<accession>A0AA39X139</accession>
<keyword evidence="3" id="KW-0418">Kinase</keyword>
<keyword evidence="3" id="KW-0808">Transferase</keyword>
<protein>
    <submittedName>
        <fullName evidence="3">Casein kinase substrate phosphoprotein PP28-domain-containing protein</fullName>
    </submittedName>
</protein>
<feature type="compositionally biased region" description="Basic and acidic residues" evidence="1">
    <location>
        <begin position="248"/>
        <end position="284"/>
    </location>
</feature>
<proteinExistence type="predicted"/>
<evidence type="ECO:0000256" key="1">
    <source>
        <dbReference type="SAM" id="MobiDB-lite"/>
    </source>
</evidence>
<dbReference type="EMBL" id="JAULSR010000003">
    <property type="protein sequence ID" value="KAK0625352.1"/>
    <property type="molecule type" value="Genomic_DNA"/>
</dbReference>
<feature type="region of interest" description="Disordered" evidence="1">
    <location>
        <begin position="248"/>
        <end position="297"/>
    </location>
</feature>
<dbReference type="PANTHER" id="PTHR22055">
    <property type="entry name" value="28 KDA HEAT- AND ACID-STABLE PHOSPHOPROTEIN PDGF-ASSOCIATED PROTEIN"/>
    <property type="match status" value="1"/>
</dbReference>
<reference evidence="3" key="1">
    <citation type="submission" date="2023-06" db="EMBL/GenBank/DDBJ databases">
        <title>Genome-scale phylogeny and comparative genomics of the fungal order Sordariales.</title>
        <authorList>
            <consortium name="Lawrence Berkeley National Laboratory"/>
            <person name="Hensen N."/>
            <person name="Bonometti L."/>
            <person name="Westerberg I."/>
            <person name="Brannstrom I.O."/>
            <person name="Guillou S."/>
            <person name="Cros-Aarteil S."/>
            <person name="Calhoun S."/>
            <person name="Haridas S."/>
            <person name="Kuo A."/>
            <person name="Mondo S."/>
            <person name="Pangilinan J."/>
            <person name="Riley R."/>
            <person name="LaButti K."/>
            <person name="Andreopoulos B."/>
            <person name="Lipzen A."/>
            <person name="Chen C."/>
            <person name="Yanf M."/>
            <person name="Daum C."/>
            <person name="Ng V."/>
            <person name="Clum A."/>
            <person name="Steindorff A."/>
            <person name="Ohm R."/>
            <person name="Martin F."/>
            <person name="Silar P."/>
            <person name="Natvig D."/>
            <person name="Lalanne C."/>
            <person name="Gautier V."/>
            <person name="Ament-velasquez S.L."/>
            <person name="Kruys A."/>
            <person name="Hutchinson M.I."/>
            <person name="Powell A.J."/>
            <person name="Barry K."/>
            <person name="Miller A.N."/>
            <person name="Grigoriev I.V."/>
            <person name="Debuchy R."/>
            <person name="Gladieux P."/>
            <person name="Thoren M.H."/>
            <person name="Johannesson H."/>
        </authorList>
    </citation>
    <scope>NUCLEOTIDE SEQUENCE</scope>
    <source>
        <strain evidence="3">SMH3391-2</strain>
    </source>
</reference>
<name>A0AA39X139_9PEZI</name>
<feature type="region of interest" description="Disordered" evidence="1">
    <location>
        <begin position="64"/>
        <end position="211"/>
    </location>
</feature>
<organism evidence="3 4">
    <name type="scientific">Bombardia bombarda</name>
    <dbReference type="NCBI Taxonomy" id="252184"/>
    <lineage>
        <taxon>Eukaryota</taxon>
        <taxon>Fungi</taxon>
        <taxon>Dikarya</taxon>
        <taxon>Ascomycota</taxon>
        <taxon>Pezizomycotina</taxon>
        <taxon>Sordariomycetes</taxon>
        <taxon>Sordariomycetidae</taxon>
        <taxon>Sordariales</taxon>
        <taxon>Lasiosphaeriaceae</taxon>
        <taxon>Bombardia</taxon>
    </lineage>
</organism>
<keyword evidence="4" id="KW-1185">Reference proteome</keyword>
<dbReference type="AlphaFoldDB" id="A0AA39X139"/>
<feature type="domain" description="Casein kinase substrate phosphoprotein PP28" evidence="2">
    <location>
        <begin position="170"/>
        <end position="262"/>
    </location>
</feature>
<dbReference type="Pfam" id="PF10252">
    <property type="entry name" value="PP28"/>
    <property type="match status" value="1"/>
</dbReference>